<dbReference type="Pfam" id="PF00106">
    <property type="entry name" value="adh_short"/>
    <property type="match status" value="1"/>
</dbReference>
<dbReference type="RefSeq" id="XP_047763018.1">
    <property type="nucleotide sequence ID" value="XM_047906565.1"/>
</dbReference>
<dbReference type="Proteomes" id="UP000756132">
    <property type="component" value="Chromosome 6"/>
</dbReference>
<dbReference type="InterPro" id="IPR002347">
    <property type="entry name" value="SDR_fam"/>
</dbReference>
<organism evidence="3 4">
    <name type="scientific">Passalora fulva</name>
    <name type="common">Tomato leaf mold</name>
    <name type="synonym">Cladosporium fulvum</name>
    <dbReference type="NCBI Taxonomy" id="5499"/>
    <lineage>
        <taxon>Eukaryota</taxon>
        <taxon>Fungi</taxon>
        <taxon>Dikarya</taxon>
        <taxon>Ascomycota</taxon>
        <taxon>Pezizomycotina</taxon>
        <taxon>Dothideomycetes</taxon>
        <taxon>Dothideomycetidae</taxon>
        <taxon>Mycosphaerellales</taxon>
        <taxon>Mycosphaerellaceae</taxon>
        <taxon>Fulvia</taxon>
    </lineage>
</organism>
<reference evidence="3" key="1">
    <citation type="submission" date="2021-12" db="EMBL/GenBank/DDBJ databases">
        <authorList>
            <person name="Zaccaron A."/>
            <person name="Stergiopoulos I."/>
        </authorList>
    </citation>
    <scope>NUCLEOTIDE SEQUENCE</scope>
    <source>
        <strain evidence="3">Race5_Kim</strain>
    </source>
</reference>
<proteinExistence type="inferred from homology"/>
<dbReference type="GO" id="GO:0016491">
    <property type="term" value="F:oxidoreductase activity"/>
    <property type="evidence" value="ECO:0007669"/>
    <property type="project" value="UniProtKB-KW"/>
</dbReference>
<dbReference type="EMBL" id="CP090168">
    <property type="protein sequence ID" value="UJO18652.1"/>
    <property type="molecule type" value="Genomic_DNA"/>
</dbReference>
<name>A0A9Q8PA16_PASFU</name>
<evidence type="ECO:0000313" key="3">
    <source>
        <dbReference type="EMBL" id="UJO18652.1"/>
    </source>
</evidence>
<reference evidence="3" key="2">
    <citation type="journal article" date="2022" name="Microb. Genom.">
        <title>A chromosome-scale genome assembly of the tomato pathogen Cladosporium fulvum reveals a compartmentalized genome architecture and the presence of a dispensable chromosome.</title>
        <authorList>
            <person name="Zaccaron A.Z."/>
            <person name="Chen L.H."/>
            <person name="Samaras A."/>
            <person name="Stergiopoulos I."/>
        </authorList>
    </citation>
    <scope>NUCLEOTIDE SEQUENCE</scope>
    <source>
        <strain evidence="3">Race5_Kim</strain>
    </source>
</reference>
<evidence type="ECO:0000256" key="1">
    <source>
        <dbReference type="ARBA" id="ARBA00006484"/>
    </source>
</evidence>
<dbReference type="PANTHER" id="PTHR24320">
    <property type="entry name" value="RETINOL DEHYDROGENASE"/>
    <property type="match status" value="1"/>
</dbReference>
<dbReference type="SUPFAM" id="SSF51735">
    <property type="entry name" value="NAD(P)-binding Rossmann-fold domains"/>
    <property type="match status" value="1"/>
</dbReference>
<gene>
    <name evidence="3" type="ORF">CLAFUR5_07417</name>
</gene>
<dbReference type="KEGG" id="ffu:CLAFUR5_07417"/>
<dbReference type="PANTHER" id="PTHR24320:SF272">
    <property type="entry name" value="NAD(P)-BINDING ROSSMANN-FOLD SUPERFAMILY PROTEIN"/>
    <property type="match status" value="1"/>
</dbReference>
<evidence type="ECO:0000256" key="2">
    <source>
        <dbReference type="ARBA" id="ARBA00023002"/>
    </source>
</evidence>
<protein>
    <submittedName>
        <fullName evidence="3">Short-chain dehydrogenase/reductase prx1</fullName>
    </submittedName>
</protein>
<dbReference type="InterPro" id="IPR036291">
    <property type="entry name" value="NAD(P)-bd_dom_sf"/>
</dbReference>
<dbReference type="AlphaFoldDB" id="A0A9Q8PA16"/>
<dbReference type="PRINTS" id="PR00081">
    <property type="entry name" value="GDHRDH"/>
</dbReference>
<comment type="similarity">
    <text evidence="1">Belongs to the short-chain dehydrogenases/reductases (SDR) family.</text>
</comment>
<dbReference type="OMA" id="EKWTGIG"/>
<keyword evidence="4" id="KW-1185">Reference proteome</keyword>
<dbReference type="Gene3D" id="3.40.50.720">
    <property type="entry name" value="NAD(P)-binding Rossmann-like Domain"/>
    <property type="match status" value="1"/>
</dbReference>
<dbReference type="GeneID" id="71987295"/>
<keyword evidence="2" id="KW-0560">Oxidoreductase</keyword>
<dbReference type="OrthoDB" id="191139at2759"/>
<sequence length="338" mass="36766">MSRYAEAHKKTAGPGDARPTALQIVEDEGLVGKLTDKVFVVTGVSSGIGIETMRALYATGGHVFGTVRDAAKGQKVVDEIKANTKGGKITLVNMEIDSLASIKKGAEDILSQTKTINVLIDNAGVMATPEGRTKDGFETQFGTNHIVHFYLFQLLKDTLLSSATPSFPSRVVSVSSFGHRNSEVRFDDYNFDQPNSYNPWLSYGQAKTANIYFSNEIERRYGGKNLHSTSLHPGGISTGLQVHVDAEAAAGWNTPEVQAYMKSPEQGAATSVYAALGEEWKSKGGRYLNNCVEEKPFAHPGNPMFVSDDGYETWAYDEAKAGRLWKDSLRLVGLGDDQ</sequence>
<evidence type="ECO:0000313" key="4">
    <source>
        <dbReference type="Proteomes" id="UP000756132"/>
    </source>
</evidence>
<accession>A0A9Q8PA16</accession>